<dbReference type="EMBL" id="CM007366">
    <property type="protein sequence ID" value="OIW09795.1"/>
    <property type="molecule type" value="Genomic_DNA"/>
</dbReference>
<gene>
    <name evidence="4" type="ORF">TanjilG_32233</name>
</gene>
<feature type="compositionally biased region" description="Low complexity" evidence="1">
    <location>
        <begin position="12"/>
        <end position="21"/>
    </location>
</feature>
<sequence>MARLPRPPKSSTTTTTTTTTTTLPPPLIRHILNLDATVSLYIHTLTKPLIPRPLLRLLELIADFRFFFPVTLSLFLATSPYSSLRSHLLLPLLLCSILDLLFIALIKSIVRRSRPPYAKHDEYNAVVSVDNFSFPSGHSSRVCFIASIFYLSGTFIVDTVADLNHPRVTLLIHRWVRGDEVLAVTVLIGVVWCWALSTLISRVVLGRHYVLDVFVGGCLGYLEALLTLYIIKLQLL</sequence>
<accession>A0A4P1RFH5</accession>
<dbReference type="Gramene" id="OIW09795">
    <property type="protein sequence ID" value="OIW09795"/>
    <property type="gene ID" value="TanjilG_32233"/>
</dbReference>
<organism evidence="4 5">
    <name type="scientific">Lupinus angustifolius</name>
    <name type="common">Narrow-leaved blue lupine</name>
    <dbReference type="NCBI Taxonomy" id="3871"/>
    <lineage>
        <taxon>Eukaryota</taxon>
        <taxon>Viridiplantae</taxon>
        <taxon>Streptophyta</taxon>
        <taxon>Embryophyta</taxon>
        <taxon>Tracheophyta</taxon>
        <taxon>Spermatophyta</taxon>
        <taxon>Magnoliopsida</taxon>
        <taxon>eudicotyledons</taxon>
        <taxon>Gunneridae</taxon>
        <taxon>Pentapetalae</taxon>
        <taxon>rosids</taxon>
        <taxon>fabids</taxon>
        <taxon>Fabales</taxon>
        <taxon>Fabaceae</taxon>
        <taxon>Papilionoideae</taxon>
        <taxon>50 kb inversion clade</taxon>
        <taxon>genistoids sensu lato</taxon>
        <taxon>core genistoids</taxon>
        <taxon>Genisteae</taxon>
        <taxon>Lupinus</taxon>
    </lineage>
</organism>
<dbReference type="Proteomes" id="UP000188354">
    <property type="component" value="Chromosome LG06"/>
</dbReference>
<evidence type="ECO:0000256" key="2">
    <source>
        <dbReference type="SAM" id="Phobius"/>
    </source>
</evidence>
<evidence type="ECO:0000313" key="5">
    <source>
        <dbReference type="Proteomes" id="UP000188354"/>
    </source>
</evidence>
<proteinExistence type="predicted"/>
<dbReference type="PANTHER" id="PTHR14969:SF13">
    <property type="entry name" value="AT30094P"/>
    <property type="match status" value="1"/>
</dbReference>
<dbReference type="OrthoDB" id="10266771at2759"/>
<evidence type="ECO:0000313" key="4">
    <source>
        <dbReference type="EMBL" id="OIW09795.1"/>
    </source>
</evidence>
<feature type="domain" description="Phosphatidic acid phosphatase type 2/haloperoxidase" evidence="3">
    <location>
        <begin position="88"/>
        <end position="228"/>
    </location>
</feature>
<evidence type="ECO:0000259" key="3">
    <source>
        <dbReference type="SMART" id="SM00014"/>
    </source>
</evidence>
<protein>
    <recommendedName>
        <fullName evidence="3">Phosphatidic acid phosphatase type 2/haloperoxidase domain-containing protein</fullName>
    </recommendedName>
</protein>
<feature type="transmembrane region" description="Helical" evidence="2">
    <location>
        <begin position="142"/>
        <end position="161"/>
    </location>
</feature>
<feature type="transmembrane region" description="Helical" evidence="2">
    <location>
        <begin position="181"/>
        <end position="200"/>
    </location>
</feature>
<dbReference type="SMART" id="SM00014">
    <property type="entry name" value="acidPPc"/>
    <property type="match status" value="1"/>
</dbReference>
<feature type="transmembrane region" description="Helical" evidence="2">
    <location>
        <begin position="88"/>
        <end position="110"/>
    </location>
</feature>
<keyword evidence="5" id="KW-1185">Reference proteome</keyword>
<dbReference type="Pfam" id="PF01569">
    <property type="entry name" value="PAP2"/>
    <property type="match status" value="1"/>
</dbReference>
<keyword evidence="2" id="KW-1133">Transmembrane helix</keyword>
<evidence type="ECO:0000256" key="1">
    <source>
        <dbReference type="SAM" id="MobiDB-lite"/>
    </source>
</evidence>
<dbReference type="AlphaFoldDB" id="A0A4P1RFH5"/>
<dbReference type="SUPFAM" id="SSF48317">
    <property type="entry name" value="Acid phosphatase/Vanadium-dependent haloperoxidase"/>
    <property type="match status" value="1"/>
</dbReference>
<dbReference type="Gene3D" id="1.20.144.10">
    <property type="entry name" value="Phosphatidic acid phosphatase type 2/haloperoxidase"/>
    <property type="match status" value="1"/>
</dbReference>
<keyword evidence="2" id="KW-0812">Transmembrane</keyword>
<feature type="transmembrane region" description="Helical" evidence="2">
    <location>
        <begin position="209"/>
        <end position="231"/>
    </location>
</feature>
<dbReference type="STRING" id="3871.A0A4P1RFH5"/>
<dbReference type="GO" id="GO:0042392">
    <property type="term" value="F:sphingosine-1-phosphate phosphatase activity"/>
    <property type="evidence" value="ECO:0007669"/>
    <property type="project" value="TreeGrafter"/>
</dbReference>
<name>A0A4P1RFH5_LUPAN</name>
<dbReference type="InterPro" id="IPR036938">
    <property type="entry name" value="PAP2/HPO_sf"/>
</dbReference>
<dbReference type="InterPro" id="IPR000326">
    <property type="entry name" value="PAP2/HPO"/>
</dbReference>
<dbReference type="PANTHER" id="PTHR14969">
    <property type="entry name" value="SPHINGOSINE-1-PHOSPHATE PHOSPHOHYDROLASE"/>
    <property type="match status" value="1"/>
</dbReference>
<feature type="region of interest" description="Disordered" evidence="1">
    <location>
        <begin position="1"/>
        <end position="21"/>
    </location>
</feature>
<keyword evidence="2" id="KW-0472">Membrane</keyword>
<dbReference type="KEGG" id="lang:109350035"/>
<reference evidence="4 5" key="1">
    <citation type="journal article" date="2017" name="Plant Biotechnol. J.">
        <title>A comprehensive draft genome sequence for lupin (Lupinus angustifolius), an emerging health food: insights into plant-microbe interactions and legume evolution.</title>
        <authorList>
            <person name="Hane J.K."/>
            <person name="Ming Y."/>
            <person name="Kamphuis L.G."/>
            <person name="Nelson M.N."/>
            <person name="Garg G."/>
            <person name="Atkins C.A."/>
            <person name="Bayer P.E."/>
            <person name="Bravo A."/>
            <person name="Bringans S."/>
            <person name="Cannon S."/>
            <person name="Edwards D."/>
            <person name="Foley R."/>
            <person name="Gao L.L."/>
            <person name="Harrison M.J."/>
            <person name="Huang W."/>
            <person name="Hurgobin B."/>
            <person name="Li S."/>
            <person name="Liu C.W."/>
            <person name="McGrath A."/>
            <person name="Morahan G."/>
            <person name="Murray J."/>
            <person name="Weller J."/>
            <person name="Jian J."/>
            <person name="Singh K.B."/>
        </authorList>
    </citation>
    <scope>NUCLEOTIDE SEQUENCE [LARGE SCALE GENOMIC DNA]</scope>
    <source>
        <strain evidence="5">cv. Tanjil</strain>
        <tissue evidence="4">Whole plant</tissue>
    </source>
</reference>